<gene>
    <name evidence="1" type="ORF">NBR_LOCUS20017</name>
</gene>
<name>A0A0N4YRZ3_NIPBR</name>
<sequence>MSLNFLLQIGCYSDEARLFGIEFEDIHAIRINFISGEKGIEIAYAFSDHVTPGISDLMQLDVWDGQDVSKLTLNLVKAPYCQARLLNSQVYPFTFPSKIKTEDVMWATEVWLCFIDGLDRTKGVENAYDQFDFENACRDSLRFQTLEQVVYVYKNGQCQ</sequence>
<proteinExistence type="predicted"/>
<organism evidence="3">
    <name type="scientific">Nippostrongylus brasiliensis</name>
    <name type="common">Rat hookworm</name>
    <dbReference type="NCBI Taxonomy" id="27835"/>
    <lineage>
        <taxon>Eukaryota</taxon>
        <taxon>Metazoa</taxon>
        <taxon>Ecdysozoa</taxon>
        <taxon>Nematoda</taxon>
        <taxon>Chromadorea</taxon>
        <taxon>Rhabditida</taxon>
        <taxon>Rhabditina</taxon>
        <taxon>Rhabditomorpha</taxon>
        <taxon>Strongyloidea</taxon>
        <taxon>Heligmosomidae</taxon>
        <taxon>Nippostrongylus</taxon>
    </lineage>
</organism>
<keyword evidence="2" id="KW-1185">Reference proteome</keyword>
<dbReference type="Proteomes" id="UP000271162">
    <property type="component" value="Unassembled WGS sequence"/>
</dbReference>
<dbReference type="AlphaFoldDB" id="A0A0N4YRZ3"/>
<dbReference type="EMBL" id="UYSL01024713">
    <property type="protein sequence ID" value="VDL83753.1"/>
    <property type="molecule type" value="Genomic_DNA"/>
</dbReference>
<evidence type="ECO:0000313" key="1">
    <source>
        <dbReference type="EMBL" id="VDL83753.1"/>
    </source>
</evidence>
<accession>A0A0N4YRZ3</accession>
<evidence type="ECO:0000313" key="3">
    <source>
        <dbReference type="WBParaSite" id="NBR_0002001501-mRNA-1"/>
    </source>
</evidence>
<protein>
    <submittedName>
        <fullName evidence="3">Conserved domain protein</fullName>
    </submittedName>
</protein>
<reference evidence="3" key="1">
    <citation type="submission" date="2017-02" db="UniProtKB">
        <authorList>
            <consortium name="WormBaseParasite"/>
        </authorList>
    </citation>
    <scope>IDENTIFICATION</scope>
</reference>
<reference evidence="1 2" key="2">
    <citation type="submission" date="2018-11" db="EMBL/GenBank/DDBJ databases">
        <authorList>
            <consortium name="Pathogen Informatics"/>
        </authorList>
    </citation>
    <scope>NUCLEOTIDE SEQUENCE [LARGE SCALE GENOMIC DNA]</scope>
</reference>
<evidence type="ECO:0000313" key="2">
    <source>
        <dbReference type="Proteomes" id="UP000271162"/>
    </source>
</evidence>
<dbReference type="WBParaSite" id="NBR_0002001501-mRNA-1">
    <property type="protein sequence ID" value="NBR_0002001501-mRNA-1"/>
    <property type="gene ID" value="NBR_0002001501"/>
</dbReference>